<sequence length="112" mass="12608">MTRSQHIYMYDQEISDSGNSLLSGKLTEIELTSRVGLLSLMRLLLVAPRWLQVCFLHASAKVYKSSNRIQIGVGGILNLKTTTYHVAVRDVEPRLLEATISRVVDILTSGYW</sequence>
<name>A0AAE0Y963_9GAST</name>
<reference evidence="1" key="1">
    <citation type="journal article" date="2023" name="G3 (Bethesda)">
        <title>A reference genome for the long-term kleptoplast-retaining sea slug Elysia crispata morphotype clarki.</title>
        <authorList>
            <person name="Eastman K.E."/>
            <person name="Pendleton A.L."/>
            <person name="Shaikh M.A."/>
            <person name="Suttiyut T."/>
            <person name="Ogas R."/>
            <person name="Tomko P."/>
            <person name="Gavelis G."/>
            <person name="Widhalm J.R."/>
            <person name="Wisecaver J.H."/>
        </authorList>
    </citation>
    <scope>NUCLEOTIDE SEQUENCE</scope>
    <source>
        <strain evidence="1">ECLA1</strain>
    </source>
</reference>
<dbReference type="Proteomes" id="UP001283361">
    <property type="component" value="Unassembled WGS sequence"/>
</dbReference>
<dbReference type="EMBL" id="JAWDGP010006640">
    <property type="protein sequence ID" value="KAK3737575.1"/>
    <property type="molecule type" value="Genomic_DNA"/>
</dbReference>
<accession>A0AAE0Y963</accession>
<proteinExistence type="predicted"/>
<evidence type="ECO:0000313" key="1">
    <source>
        <dbReference type="EMBL" id="KAK3737575.1"/>
    </source>
</evidence>
<comment type="caution">
    <text evidence="1">The sequence shown here is derived from an EMBL/GenBank/DDBJ whole genome shotgun (WGS) entry which is preliminary data.</text>
</comment>
<protein>
    <submittedName>
        <fullName evidence="1">Uncharacterized protein</fullName>
    </submittedName>
</protein>
<organism evidence="1 2">
    <name type="scientific">Elysia crispata</name>
    <name type="common">lettuce slug</name>
    <dbReference type="NCBI Taxonomy" id="231223"/>
    <lineage>
        <taxon>Eukaryota</taxon>
        <taxon>Metazoa</taxon>
        <taxon>Spiralia</taxon>
        <taxon>Lophotrochozoa</taxon>
        <taxon>Mollusca</taxon>
        <taxon>Gastropoda</taxon>
        <taxon>Heterobranchia</taxon>
        <taxon>Euthyneura</taxon>
        <taxon>Panpulmonata</taxon>
        <taxon>Sacoglossa</taxon>
        <taxon>Placobranchoidea</taxon>
        <taxon>Plakobranchidae</taxon>
        <taxon>Elysia</taxon>
    </lineage>
</organism>
<evidence type="ECO:0000313" key="2">
    <source>
        <dbReference type="Proteomes" id="UP001283361"/>
    </source>
</evidence>
<keyword evidence="2" id="KW-1185">Reference proteome</keyword>
<dbReference type="AlphaFoldDB" id="A0AAE0Y963"/>
<gene>
    <name evidence="1" type="ORF">RRG08_062202</name>
</gene>